<keyword evidence="3" id="KW-1185">Reference proteome</keyword>
<dbReference type="HOGENOM" id="CLU_1741986_0_0_1"/>
<dbReference type="GeneID" id="27316634"/>
<dbReference type="VEuPathDB" id="FungiDB:PV09_08661"/>
<feature type="region of interest" description="Disordered" evidence="1">
    <location>
        <begin position="93"/>
        <end position="136"/>
    </location>
</feature>
<sequence length="150" mass="16605">MASRFCSSGRRQKLEQRHAVISAVLATLADKSKSDAARCDTPEEYYAVFAKNYSRDDLSKFPPQRLGKGLKKLAENKRREDFQKKLEKKNAALVRKLSEASSSSTMSTKSDASSSTLLDSSDDEKGRSTSEDDGAPLELTWTWSALGEAF</sequence>
<organism evidence="2 3">
    <name type="scientific">Verruconis gallopava</name>
    <dbReference type="NCBI Taxonomy" id="253628"/>
    <lineage>
        <taxon>Eukaryota</taxon>
        <taxon>Fungi</taxon>
        <taxon>Dikarya</taxon>
        <taxon>Ascomycota</taxon>
        <taxon>Pezizomycotina</taxon>
        <taxon>Dothideomycetes</taxon>
        <taxon>Pleosporomycetidae</taxon>
        <taxon>Venturiales</taxon>
        <taxon>Sympoventuriaceae</taxon>
        <taxon>Verruconis</taxon>
    </lineage>
</organism>
<dbReference type="EMBL" id="KN847572">
    <property type="protein sequence ID" value="KIV99734.1"/>
    <property type="molecule type" value="Genomic_DNA"/>
</dbReference>
<reference evidence="2 3" key="1">
    <citation type="submission" date="2015-01" db="EMBL/GenBank/DDBJ databases">
        <title>The Genome Sequence of Ochroconis gallopava CBS43764.</title>
        <authorList>
            <consortium name="The Broad Institute Genomics Platform"/>
            <person name="Cuomo C."/>
            <person name="de Hoog S."/>
            <person name="Gorbushina A."/>
            <person name="Stielow B."/>
            <person name="Teixiera M."/>
            <person name="Abouelleil A."/>
            <person name="Chapman S.B."/>
            <person name="Priest M."/>
            <person name="Young S.K."/>
            <person name="Wortman J."/>
            <person name="Nusbaum C."/>
            <person name="Birren B."/>
        </authorList>
    </citation>
    <scope>NUCLEOTIDE SEQUENCE [LARGE SCALE GENOMIC DNA]</scope>
    <source>
        <strain evidence="2 3">CBS 43764</strain>
    </source>
</reference>
<feature type="compositionally biased region" description="Low complexity" evidence="1">
    <location>
        <begin position="99"/>
        <end position="119"/>
    </location>
</feature>
<dbReference type="AlphaFoldDB" id="A0A0D2A087"/>
<accession>A0A0D2A087</accession>
<evidence type="ECO:0000256" key="1">
    <source>
        <dbReference type="SAM" id="MobiDB-lite"/>
    </source>
</evidence>
<dbReference type="Proteomes" id="UP000053259">
    <property type="component" value="Unassembled WGS sequence"/>
</dbReference>
<evidence type="ECO:0000313" key="3">
    <source>
        <dbReference type="Proteomes" id="UP000053259"/>
    </source>
</evidence>
<evidence type="ECO:0000313" key="2">
    <source>
        <dbReference type="EMBL" id="KIV99734.1"/>
    </source>
</evidence>
<gene>
    <name evidence="2" type="ORF">PV09_08661</name>
</gene>
<proteinExistence type="predicted"/>
<dbReference type="InParanoid" id="A0A0D2A087"/>
<dbReference type="RefSeq" id="XP_016209604.1">
    <property type="nucleotide sequence ID" value="XM_016362591.1"/>
</dbReference>
<protein>
    <submittedName>
        <fullName evidence="2">Uncharacterized protein</fullName>
    </submittedName>
</protein>
<name>A0A0D2A087_9PEZI</name>